<feature type="transmembrane region" description="Helical" evidence="5">
    <location>
        <begin position="12"/>
        <end position="32"/>
    </location>
</feature>
<reference evidence="6" key="1">
    <citation type="submission" date="2022-07" db="EMBL/GenBank/DDBJ databases">
        <title>Genome Sequence of Leucocoprinus birnbaumii.</title>
        <authorList>
            <person name="Buettner E."/>
        </authorList>
    </citation>
    <scope>NUCLEOTIDE SEQUENCE</scope>
    <source>
        <strain evidence="6">VT141</strain>
    </source>
</reference>
<dbReference type="GO" id="GO:0016020">
    <property type="term" value="C:membrane"/>
    <property type="evidence" value="ECO:0007669"/>
    <property type="project" value="UniProtKB-SubCell"/>
</dbReference>
<organism evidence="6 7">
    <name type="scientific">Leucocoprinus birnbaumii</name>
    <dbReference type="NCBI Taxonomy" id="56174"/>
    <lineage>
        <taxon>Eukaryota</taxon>
        <taxon>Fungi</taxon>
        <taxon>Dikarya</taxon>
        <taxon>Basidiomycota</taxon>
        <taxon>Agaricomycotina</taxon>
        <taxon>Agaricomycetes</taxon>
        <taxon>Agaricomycetidae</taxon>
        <taxon>Agaricales</taxon>
        <taxon>Agaricineae</taxon>
        <taxon>Agaricaceae</taxon>
        <taxon>Leucocoprinus</taxon>
    </lineage>
</organism>
<dbReference type="GO" id="GO:0005783">
    <property type="term" value="C:endoplasmic reticulum"/>
    <property type="evidence" value="ECO:0007669"/>
    <property type="project" value="TreeGrafter"/>
</dbReference>
<evidence type="ECO:0000313" key="7">
    <source>
        <dbReference type="Proteomes" id="UP001213000"/>
    </source>
</evidence>
<feature type="transmembrane region" description="Helical" evidence="5">
    <location>
        <begin position="78"/>
        <end position="103"/>
    </location>
</feature>
<evidence type="ECO:0000256" key="5">
    <source>
        <dbReference type="SAM" id="Phobius"/>
    </source>
</evidence>
<comment type="subcellular location">
    <subcellularLocation>
        <location evidence="1">Membrane</location>
        <topology evidence="1">Multi-pass membrane protein</topology>
    </subcellularLocation>
</comment>
<sequence>MSTSIQLPHEFRYVGAAIVSTVLVVMGQGFVVGRYRKRSGIQYPQMYAEQAQVEKSRDALVFNCAQRAHQNTLENIPIIWATTAVVGTQMPVLAASACGLWSLSRISYTVGYLTGDPKKRVNPLYAVGALGQLGLVLTATTYAARWAWEGISAKLL</sequence>
<accession>A0AAD5VXC9</accession>
<gene>
    <name evidence="6" type="ORF">NP233_g3782</name>
</gene>
<dbReference type="GO" id="GO:0005635">
    <property type="term" value="C:nuclear envelope"/>
    <property type="evidence" value="ECO:0007669"/>
    <property type="project" value="TreeGrafter"/>
</dbReference>
<evidence type="ECO:0000256" key="3">
    <source>
        <dbReference type="ARBA" id="ARBA00022989"/>
    </source>
</evidence>
<keyword evidence="2 5" id="KW-0812">Transmembrane</keyword>
<feature type="transmembrane region" description="Helical" evidence="5">
    <location>
        <begin position="123"/>
        <end position="144"/>
    </location>
</feature>
<dbReference type="Gene3D" id="1.20.120.550">
    <property type="entry name" value="Membrane associated eicosanoid/glutathione metabolism-like domain"/>
    <property type="match status" value="1"/>
</dbReference>
<keyword evidence="4 5" id="KW-0472">Membrane</keyword>
<dbReference type="PANTHER" id="PTHR10250">
    <property type="entry name" value="MICROSOMAL GLUTATHIONE S-TRANSFERASE"/>
    <property type="match status" value="1"/>
</dbReference>
<evidence type="ECO:0000256" key="1">
    <source>
        <dbReference type="ARBA" id="ARBA00004141"/>
    </source>
</evidence>
<dbReference type="SUPFAM" id="SSF161084">
    <property type="entry name" value="MAPEG domain-like"/>
    <property type="match status" value="1"/>
</dbReference>
<keyword evidence="3 5" id="KW-1133">Transmembrane helix</keyword>
<protein>
    <recommendedName>
        <fullName evidence="8">Membrane-associated proteins in eicosanoid and glutathione metabolism</fullName>
    </recommendedName>
</protein>
<dbReference type="InterPro" id="IPR050997">
    <property type="entry name" value="MAPEG"/>
</dbReference>
<dbReference type="GO" id="GO:0004602">
    <property type="term" value="F:glutathione peroxidase activity"/>
    <property type="evidence" value="ECO:0007669"/>
    <property type="project" value="TreeGrafter"/>
</dbReference>
<evidence type="ECO:0000256" key="2">
    <source>
        <dbReference type="ARBA" id="ARBA00022692"/>
    </source>
</evidence>
<dbReference type="EMBL" id="JANIEX010000187">
    <property type="protein sequence ID" value="KAJ3571403.1"/>
    <property type="molecule type" value="Genomic_DNA"/>
</dbReference>
<dbReference type="InterPro" id="IPR023352">
    <property type="entry name" value="MAPEG-like_dom_sf"/>
</dbReference>
<evidence type="ECO:0000256" key="4">
    <source>
        <dbReference type="ARBA" id="ARBA00023136"/>
    </source>
</evidence>
<dbReference type="GO" id="GO:0004364">
    <property type="term" value="F:glutathione transferase activity"/>
    <property type="evidence" value="ECO:0007669"/>
    <property type="project" value="TreeGrafter"/>
</dbReference>
<dbReference type="AlphaFoldDB" id="A0AAD5VXC9"/>
<dbReference type="PANTHER" id="PTHR10250:SF26">
    <property type="entry name" value="GLUTATHIONE S-TRANSFERASE 3, MITOCHONDRIAL"/>
    <property type="match status" value="1"/>
</dbReference>
<keyword evidence="7" id="KW-1185">Reference proteome</keyword>
<evidence type="ECO:0008006" key="8">
    <source>
        <dbReference type="Google" id="ProtNLM"/>
    </source>
</evidence>
<dbReference type="Pfam" id="PF01124">
    <property type="entry name" value="MAPEG"/>
    <property type="match status" value="1"/>
</dbReference>
<dbReference type="Proteomes" id="UP001213000">
    <property type="component" value="Unassembled WGS sequence"/>
</dbReference>
<name>A0AAD5VXC9_9AGAR</name>
<proteinExistence type="predicted"/>
<dbReference type="InterPro" id="IPR001129">
    <property type="entry name" value="Membr-assoc_MAPEG"/>
</dbReference>
<evidence type="ECO:0000313" key="6">
    <source>
        <dbReference type="EMBL" id="KAJ3571403.1"/>
    </source>
</evidence>
<comment type="caution">
    <text evidence="6">The sequence shown here is derived from an EMBL/GenBank/DDBJ whole genome shotgun (WGS) entry which is preliminary data.</text>
</comment>